<reference evidence="1" key="1">
    <citation type="submission" date="2016-06" db="EMBL/GenBank/DDBJ databases">
        <title>Complete Genome Sequence of Pseudomonas aeruginosa Phage AAT-1.</title>
        <authorList>
            <person name="Andrade-Dominguez A."/>
            <person name="Kolter R."/>
        </authorList>
    </citation>
    <scope>NUCLEOTIDE SEQUENCE [LARGE SCALE GENOMIC DNA]</scope>
</reference>
<evidence type="ECO:0000313" key="1">
    <source>
        <dbReference type="EMBL" id="AME18063.1"/>
    </source>
</evidence>
<keyword evidence="2" id="KW-1185">Reference proteome</keyword>
<accession>A0A125SA67</accession>
<evidence type="ECO:0000313" key="2">
    <source>
        <dbReference type="Proteomes" id="UP000221376"/>
    </source>
</evidence>
<sequence>MTLKRNRGRALLGYLALMLVVALSAGLLVRGVVDALDLPEVRVSYGTGQCVEVVDHVALHHGVESEWSCDRLPARYERVWVQ</sequence>
<organism evidence="1 2">
    <name type="scientific">Pseudomonas phage AAT-1</name>
    <dbReference type="NCBI Taxonomy" id="1775248"/>
    <lineage>
        <taxon>Viruses</taxon>
        <taxon>Duplodnaviria</taxon>
        <taxon>Heunggongvirae</taxon>
        <taxon>Uroviricota</taxon>
        <taxon>Caudoviricetes</taxon>
        <taxon>Mesyanzhinovviridae</taxon>
        <taxon>Bradleyvirinae</taxon>
        <taxon>Pamexvirus</taxon>
        <taxon>Pamexvirus AAT1</taxon>
    </lineage>
</organism>
<protein>
    <submittedName>
        <fullName evidence="1">Uncharacterized protein</fullName>
    </submittedName>
</protein>
<name>A0A125SA67_9CAUD</name>
<proteinExistence type="predicted"/>
<gene>
    <name evidence="1" type="ORF">AAT1_02037</name>
</gene>
<dbReference type="EMBL" id="KU204984">
    <property type="protein sequence ID" value="AME18063.1"/>
    <property type="molecule type" value="Genomic_DNA"/>
</dbReference>
<dbReference type="Proteomes" id="UP000221376">
    <property type="component" value="Segment"/>
</dbReference>